<organism evidence="4 5">
    <name type="scientific">Caldisphaera lagunensis (strain DSM 15908 / JCM 11604 / ANMR 0165 / IC-154)</name>
    <dbReference type="NCBI Taxonomy" id="1056495"/>
    <lineage>
        <taxon>Archaea</taxon>
        <taxon>Thermoproteota</taxon>
        <taxon>Thermoprotei</taxon>
        <taxon>Acidilobales</taxon>
        <taxon>Caldisphaeraceae</taxon>
        <taxon>Caldisphaera</taxon>
    </lineage>
</organism>
<dbReference type="PANTHER" id="PTHR24220">
    <property type="entry name" value="IMPORT ATP-BINDING PROTEIN"/>
    <property type="match status" value="1"/>
</dbReference>
<reference evidence="5" key="1">
    <citation type="submission" date="2012-03" db="EMBL/GenBank/DDBJ databases">
        <title>Complete genome of Caldisphaera lagunensis DSM 15908.</title>
        <authorList>
            <person name="Lucas S."/>
            <person name="Copeland A."/>
            <person name="Lapidus A."/>
            <person name="Glavina del Rio T."/>
            <person name="Dalin E."/>
            <person name="Tice H."/>
            <person name="Bruce D."/>
            <person name="Goodwin L."/>
            <person name="Pitluck S."/>
            <person name="Peters L."/>
            <person name="Mikhailova N."/>
            <person name="Teshima H."/>
            <person name="Kyrpides N."/>
            <person name="Mavromatis K."/>
            <person name="Ivanova N."/>
            <person name="Brettin T."/>
            <person name="Detter J.C."/>
            <person name="Han C."/>
            <person name="Larimer F."/>
            <person name="Land M."/>
            <person name="Hauser L."/>
            <person name="Markowitz V."/>
            <person name="Cheng J.-F."/>
            <person name="Hugenholtz P."/>
            <person name="Woyke T."/>
            <person name="Wu D."/>
            <person name="Spring S."/>
            <person name="Schroeder M."/>
            <person name="Brambilla E."/>
            <person name="Klenk H.-P."/>
            <person name="Eisen J.A."/>
        </authorList>
    </citation>
    <scope>NUCLEOTIDE SEQUENCE [LARGE SCALE GENOMIC DNA]</scope>
    <source>
        <strain evidence="5">DSM 15908 / JCM 11604 / IC-154</strain>
    </source>
</reference>
<dbReference type="EMBL" id="CP003378">
    <property type="protein sequence ID" value="AFZ70668.1"/>
    <property type="molecule type" value="Genomic_DNA"/>
</dbReference>
<dbReference type="InterPro" id="IPR015854">
    <property type="entry name" value="ABC_transpr_LolD-like"/>
</dbReference>
<keyword evidence="2" id="KW-0067">ATP-binding</keyword>
<dbReference type="GO" id="GO:0005886">
    <property type="term" value="C:plasma membrane"/>
    <property type="evidence" value="ECO:0007669"/>
    <property type="project" value="TreeGrafter"/>
</dbReference>
<evidence type="ECO:0000259" key="3">
    <source>
        <dbReference type="PROSITE" id="PS50893"/>
    </source>
</evidence>
<dbReference type="Proteomes" id="UP000010469">
    <property type="component" value="Chromosome"/>
</dbReference>
<evidence type="ECO:0000256" key="2">
    <source>
        <dbReference type="ARBA" id="ARBA00022840"/>
    </source>
</evidence>
<dbReference type="AlphaFoldDB" id="L0A9U9"/>
<dbReference type="GO" id="GO:0005524">
    <property type="term" value="F:ATP binding"/>
    <property type="evidence" value="ECO:0007669"/>
    <property type="project" value="UniProtKB-KW"/>
</dbReference>
<dbReference type="InterPro" id="IPR003439">
    <property type="entry name" value="ABC_transporter-like_ATP-bd"/>
</dbReference>
<dbReference type="STRING" id="1056495.Calag_0937"/>
<evidence type="ECO:0000313" key="4">
    <source>
        <dbReference type="EMBL" id="AFZ70668.1"/>
    </source>
</evidence>
<feature type="domain" description="ABC transporter" evidence="3">
    <location>
        <begin position="2"/>
        <end position="217"/>
    </location>
</feature>
<dbReference type="GO" id="GO:0016887">
    <property type="term" value="F:ATP hydrolysis activity"/>
    <property type="evidence" value="ECO:0007669"/>
    <property type="project" value="InterPro"/>
</dbReference>
<sequence>MIKLIEIKVSKNKKEIIKRANLTLNKGEIVEIYGKNGSGKTTLLKVLSLIQKVDEGNVIYFNKNITNYKESNLSKIRLNYIGYVEQQYRLIPGLNVLESISLPLLLKGINKKEAEKISIELINEMNLKGKEGEVVDNLSGGEKQRVSIASAIAKDPKVLILDEPFSNQDDIGEEIIIKKLKELKIKEKIIVFSSPYMIEGIADKIYIMKEGILMEKD</sequence>
<dbReference type="RefSeq" id="WP_015232565.1">
    <property type="nucleotide sequence ID" value="NC_019791.1"/>
</dbReference>
<accession>L0A9U9</accession>
<dbReference type="InterPro" id="IPR003593">
    <property type="entry name" value="AAA+_ATPase"/>
</dbReference>
<name>L0A9U9_CALLD</name>
<dbReference type="SMART" id="SM00382">
    <property type="entry name" value="AAA"/>
    <property type="match status" value="1"/>
</dbReference>
<dbReference type="HOGENOM" id="CLU_000604_1_22_2"/>
<dbReference type="PROSITE" id="PS00211">
    <property type="entry name" value="ABC_TRANSPORTER_1"/>
    <property type="match status" value="1"/>
</dbReference>
<protein>
    <submittedName>
        <fullName evidence="4">ABC-type antimicrobial peptide transport system, ATPase component</fullName>
    </submittedName>
</protein>
<dbReference type="GO" id="GO:0022857">
    <property type="term" value="F:transmembrane transporter activity"/>
    <property type="evidence" value="ECO:0007669"/>
    <property type="project" value="TreeGrafter"/>
</dbReference>
<keyword evidence="5" id="KW-1185">Reference proteome</keyword>
<dbReference type="Pfam" id="PF00005">
    <property type="entry name" value="ABC_tran"/>
    <property type="match status" value="1"/>
</dbReference>
<dbReference type="PANTHER" id="PTHR24220:SF692">
    <property type="entry name" value="ABC TRANSPORTER DOMAIN-CONTAINING PROTEIN"/>
    <property type="match status" value="1"/>
</dbReference>
<dbReference type="PROSITE" id="PS50893">
    <property type="entry name" value="ABC_TRANSPORTER_2"/>
    <property type="match status" value="1"/>
</dbReference>
<dbReference type="Gene3D" id="3.40.50.300">
    <property type="entry name" value="P-loop containing nucleotide triphosphate hydrolases"/>
    <property type="match status" value="1"/>
</dbReference>
<proteinExistence type="predicted"/>
<dbReference type="InterPro" id="IPR027417">
    <property type="entry name" value="P-loop_NTPase"/>
</dbReference>
<evidence type="ECO:0000313" key="5">
    <source>
        <dbReference type="Proteomes" id="UP000010469"/>
    </source>
</evidence>
<dbReference type="InParanoid" id="L0A9U9"/>
<dbReference type="eggNOG" id="arCOG00922">
    <property type="taxonomic scope" value="Archaea"/>
</dbReference>
<dbReference type="GeneID" id="14212197"/>
<dbReference type="KEGG" id="clg:Calag_0937"/>
<evidence type="ECO:0000256" key="1">
    <source>
        <dbReference type="ARBA" id="ARBA00022741"/>
    </source>
</evidence>
<keyword evidence="1" id="KW-0547">Nucleotide-binding</keyword>
<dbReference type="InterPro" id="IPR017871">
    <property type="entry name" value="ABC_transporter-like_CS"/>
</dbReference>
<dbReference type="SUPFAM" id="SSF52540">
    <property type="entry name" value="P-loop containing nucleoside triphosphate hydrolases"/>
    <property type="match status" value="1"/>
</dbReference>
<gene>
    <name evidence="4" type="ordered locus">Calag_0937</name>
</gene>
<dbReference type="OrthoDB" id="10909at2157"/>